<comment type="caution">
    <text evidence="8">The sequence shown here is derived from an EMBL/GenBank/DDBJ whole genome shotgun (WGS) entry which is preliminary data.</text>
</comment>
<feature type="compositionally biased region" description="Low complexity" evidence="4">
    <location>
        <begin position="228"/>
        <end position="238"/>
    </location>
</feature>
<evidence type="ECO:0000256" key="2">
    <source>
        <dbReference type="ARBA" id="ARBA00022737"/>
    </source>
</evidence>
<evidence type="ECO:0000256" key="1">
    <source>
        <dbReference type="ARBA" id="ARBA00022443"/>
    </source>
</evidence>
<evidence type="ECO:0000259" key="5">
    <source>
        <dbReference type="PROSITE" id="PS50002"/>
    </source>
</evidence>
<evidence type="ECO:0000259" key="6">
    <source>
        <dbReference type="PROSITE" id="PS50195"/>
    </source>
</evidence>
<dbReference type="InterPro" id="IPR035548">
    <property type="entry name" value="Bem1/Scd2_SH3_1"/>
</dbReference>
<dbReference type="AlphaFoldDB" id="A0A1X2ISN2"/>
<protein>
    <recommendedName>
        <fullName evidence="10">SH3 domain-containing protein</fullName>
    </recommendedName>
</protein>
<dbReference type="SMART" id="SM00326">
    <property type="entry name" value="SH3"/>
    <property type="match status" value="2"/>
</dbReference>
<evidence type="ECO:0000259" key="7">
    <source>
        <dbReference type="PROSITE" id="PS51745"/>
    </source>
</evidence>
<accession>A0A1X2ISN2</accession>
<dbReference type="Gene3D" id="3.30.1520.10">
    <property type="entry name" value="Phox-like domain"/>
    <property type="match status" value="1"/>
</dbReference>
<dbReference type="Gene3D" id="2.30.30.40">
    <property type="entry name" value="SH3 Domains"/>
    <property type="match status" value="2"/>
</dbReference>
<dbReference type="InterPro" id="IPR035549">
    <property type="entry name" value="Bem1/Scd2_SH3_2"/>
</dbReference>
<dbReference type="InterPro" id="IPR036871">
    <property type="entry name" value="PX_dom_sf"/>
</dbReference>
<dbReference type="InterPro" id="IPR036028">
    <property type="entry name" value="SH3-like_dom_sf"/>
</dbReference>
<dbReference type="SUPFAM" id="SSF50044">
    <property type="entry name" value="SH3-domain"/>
    <property type="match status" value="2"/>
</dbReference>
<dbReference type="InterPro" id="IPR001683">
    <property type="entry name" value="PX_dom"/>
</dbReference>
<evidence type="ECO:0000313" key="9">
    <source>
        <dbReference type="Proteomes" id="UP000193560"/>
    </source>
</evidence>
<keyword evidence="9" id="KW-1185">Reference proteome</keyword>
<evidence type="ECO:0000313" key="8">
    <source>
        <dbReference type="EMBL" id="ORZ21515.1"/>
    </source>
</evidence>
<dbReference type="Pfam" id="PF00018">
    <property type="entry name" value="SH3_1"/>
    <property type="match status" value="2"/>
</dbReference>
<evidence type="ECO:0000256" key="4">
    <source>
        <dbReference type="SAM" id="MobiDB-lite"/>
    </source>
</evidence>
<feature type="domain" description="PX" evidence="6">
    <location>
        <begin position="402"/>
        <end position="522"/>
    </location>
</feature>
<dbReference type="CDD" id="cd11878">
    <property type="entry name" value="SH3_Bem1p_1"/>
    <property type="match status" value="1"/>
</dbReference>
<dbReference type="SUPFAM" id="SSF64268">
    <property type="entry name" value="PX domain"/>
    <property type="match status" value="1"/>
</dbReference>
<dbReference type="SUPFAM" id="SSF54277">
    <property type="entry name" value="CAD &amp; PB1 domains"/>
    <property type="match status" value="1"/>
</dbReference>
<evidence type="ECO:0000256" key="3">
    <source>
        <dbReference type="PROSITE-ProRule" id="PRU00192"/>
    </source>
</evidence>
<feature type="region of interest" description="Disordered" evidence="4">
    <location>
        <begin position="219"/>
        <end position="238"/>
    </location>
</feature>
<dbReference type="OrthoDB" id="548867at2759"/>
<dbReference type="Gene3D" id="3.10.20.90">
    <property type="entry name" value="Phosphatidylinositol 3-kinase Catalytic Subunit, Chain A, domain 1"/>
    <property type="match status" value="1"/>
</dbReference>
<dbReference type="InterPro" id="IPR053793">
    <property type="entry name" value="PB1-like"/>
</dbReference>
<dbReference type="STRING" id="90262.A0A1X2ISN2"/>
<sequence length="674" mass="75171">MFSLKDRHKSSTTADNSPSSSSSSSSTSTSSNRTSYRKSTKSSMDYSMLPKKIIKATLSYNAQHQHELSFEKGDFFHVVGRENDHHWFAVNNPLTNITGLVPVSYFEVVDKTTRTMNAVQPVLPLDHHHAGYKQGTLNQRFSIQPLQQQQQKHCYGLVLYDFVAERPDELDCKANEAIIVIAQSNKEWFVAKPIGRLGGPGLIPVSFVQLHDIITDSRISLPTDRNPSSSFSSASETTSATASPRISITIPKLEDWKKQTQKYEASSILVGDPPSSAALNHDDRQKNMMPFKSSAGAGAPGRFSLSSSMSSSLSDQYHKHSTSRRQTKLLQPISSSIDPIITVMQQQRCSYESTSTTPRRNSEFIVVKDRKAKQRQSQLHHPSLYTPLPATLSDNATTDHTMKMPIVVEITVDSFVFQDGKYWFVLHAIADNGKHRILRRTYECFYQSHVHMLQTFPEEAGKGEKRRILPFMPGPLDEVDDYITEQRREDLDLYCKTLLALPFYLSTCNIVQVELLGLKNGDVESDNAPTSTTTKENYSIQSTANFANDELLPTASAGLPATKTKSAPGFSGTGGTGTTTTYSTDMYYNSGVGKVKIKIVHKDDIFAVKIPADCTLQELELRVTDRLGGTLGKMKYKDDVHHQDATYLPLETELDMEEAFILAIQRGKLTIVVE</sequence>
<dbReference type="InterPro" id="IPR001452">
    <property type="entry name" value="SH3_domain"/>
</dbReference>
<name>A0A1X2ISN2_9FUNG</name>
<dbReference type="PROSITE" id="PS50002">
    <property type="entry name" value="SH3"/>
    <property type="match status" value="2"/>
</dbReference>
<organism evidence="8 9">
    <name type="scientific">Absidia repens</name>
    <dbReference type="NCBI Taxonomy" id="90262"/>
    <lineage>
        <taxon>Eukaryota</taxon>
        <taxon>Fungi</taxon>
        <taxon>Fungi incertae sedis</taxon>
        <taxon>Mucoromycota</taxon>
        <taxon>Mucoromycotina</taxon>
        <taxon>Mucoromycetes</taxon>
        <taxon>Mucorales</taxon>
        <taxon>Cunninghamellaceae</taxon>
        <taxon>Absidia</taxon>
    </lineage>
</organism>
<reference evidence="8 9" key="1">
    <citation type="submission" date="2016-07" db="EMBL/GenBank/DDBJ databases">
        <title>Pervasive Adenine N6-methylation of Active Genes in Fungi.</title>
        <authorList>
            <consortium name="DOE Joint Genome Institute"/>
            <person name="Mondo S.J."/>
            <person name="Dannebaum R.O."/>
            <person name="Kuo R.C."/>
            <person name="Labutti K."/>
            <person name="Haridas S."/>
            <person name="Kuo A."/>
            <person name="Salamov A."/>
            <person name="Ahrendt S.R."/>
            <person name="Lipzen A."/>
            <person name="Sullivan W."/>
            <person name="Andreopoulos W.B."/>
            <person name="Clum A."/>
            <person name="Lindquist E."/>
            <person name="Daum C."/>
            <person name="Ramamoorthy G.K."/>
            <person name="Gryganskyi A."/>
            <person name="Culley D."/>
            <person name="Magnuson J.K."/>
            <person name="James T.Y."/>
            <person name="O'Malley M.A."/>
            <person name="Stajich J.E."/>
            <person name="Spatafora J.W."/>
            <person name="Visel A."/>
            <person name="Grigoriev I.V."/>
        </authorList>
    </citation>
    <scope>NUCLEOTIDE SEQUENCE [LARGE SCALE GENOMIC DNA]</scope>
    <source>
        <strain evidence="8 9">NRRL 1336</strain>
    </source>
</reference>
<dbReference type="PROSITE" id="PS50195">
    <property type="entry name" value="PX"/>
    <property type="match status" value="1"/>
</dbReference>
<dbReference type="InterPro" id="IPR051228">
    <property type="entry name" value="NADPH_Oxidase/PX-Domain"/>
</dbReference>
<gene>
    <name evidence="8" type="ORF">BCR42DRAFT_488573</name>
</gene>
<keyword evidence="2" id="KW-0677">Repeat</keyword>
<evidence type="ECO:0008006" key="10">
    <source>
        <dbReference type="Google" id="ProtNLM"/>
    </source>
</evidence>
<dbReference type="Proteomes" id="UP000193560">
    <property type="component" value="Unassembled WGS sequence"/>
</dbReference>
<dbReference type="GO" id="GO:0035091">
    <property type="term" value="F:phosphatidylinositol binding"/>
    <property type="evidence" value="ECO:0007669"/>
    <property type="project" value="InterPro"/>
</dbReference>
<dbReference type="Pfam" id="PF00787">
    <property type="entry name" value="PX"/>
    <property type="match status" value="1"/>
</dbReference>
<dbReference type="CDD" id="cd06890">
    <property type="entry name" value="PX_Bem1p"/>
    <property type="match status" value="1"/>
</dbReference>
<keyword evidence="1 3" id="KW-0728">SH3 domain</keyword>
<feature type="domain" description="SH3" evidence="5">
    <location>
        <begin position="49"/>
        <end position="111"/>
    </location>
</feature>
<dbReference type="InterPro" id="IPR035550">
    <property type="entry name" value="Bem1/Scd2_PX"/>
</dbReference>
<feature type="compositionally biased region" description="Basic residues" evidence="4">
    <location>
        <begin position="1"/>
        <end position="10"/>
    </location>
</feature>
<dbReference type="GO" id="GO:0000747">
    <property type="term" value="P:conjugation with cellular fusion"/>
    <property type="evidence" value="ECO:0007669"/>
    <property type="project" value="TreeGrafter"/>
</dbReference>
<dbReference type="CDD" id="cd11879">
    <property type="entry name" value="SH3_Bem1p_2"/>
    <property type="match status" value="1"/>
</dbReference>
<proteinExistence type="predicted"/>
<dbReference type="EMBL" id="MCGE01000005">
    <property type="protein sequence ID" value="ORZ21515.1"/>
    <property type="molecule type" value="Genomic_DNA"/>
</dbReference>
<dbReference type="PANTHER" id="PTHR15706:SF2">
    <property type="entry name" value="SH3 AND PX DOMAIN-CONTAINING PROTEIN 2A"/>
    <property type="match status" value="1"/>
</dbReference>
<dbReference type="PANTHER" id="PTHR15706">
    <property type="entry name" value="SH3 MULTIPLE DOMAIN"/>
    <property type="match status" value="1"/>
</dbReference>
<dbReference type="GO" id="GO:0043332">
    <property type="term" value="C:mating projection tip"/>
    <property type="evidence" value="ECO:0007669"/>
    <property type="project" value="TreeGrafter"/>
</dbReference>
<feature type="domain" description="PB1" evidence="7">
    <location>
        <begin position="594"/>
        <end position="674"/>
    </location>
</feature>
<dbReference type="GO" id="GO:0005737">
    <property type="term" value="C:cytoplasm"/>
    <property type="evidence" value="ECO:0007669"/>
    <property type="project" value="TreeGrafter"/>
</dbReference>
<feature type="region of interest" description="Disordered" evidence="4">
    <location>
        <begin position="287"/>
        <end position="326"/>
    </location>
</feature>
<feature type="compositionally biased region" description="Low complexity" evidence="4">
    <location>
        <begin position="304"/>
        <end position="314"/>
    </location>
</feature>
<feature type="domain" description="SH3" evidence="5">
    <location>
        <begin position="151"/>
        <end position="213"/>
    </location>
</feature>
<dbReference type="PROSITE" id="PS51745">
    <property type="entry name" value="PB1"/>
    <property type="match status" value="1"/>
</dbReference>
<feature type="region of interest" description="Disordered" evidence="4">
    <location>
        <begin position="1"/>
        <end position="43"/>
    </location>
</feature>
<feature type="compositionally biased region" description="Low complexity" evidence="4">
    <location>
        <begin position="11"/>
        <end position="34"/>
    </location>
</feature>
<dbReference type="GO" id="GO:0030674">
    <property type="term" value="F:protein-macromolecule adaptor activity"/>
    <property type="evidence" value="ECO:0007669"/>
    <property type="project" value="TreeGrafter"/>
</dbReference>